<dbReference type="Proteomes" id="UP000615796">
    <property type="component" value="Unassembled WGS sequence"/>
</dbReference>
<keyword evidence="3" id="KW-1185">Reference proteome</keyword>
<name>A0A9X0UI97_VIBME</name>
<sequence length="120" mass="12473">MNPVTSGAPQTYSANGTASSVMPITTDDAHDLPAKAEPNKVTLSEEGKALLAALQQFNDSEHQEQQPETQPKSGTAKAFTYGALGMGHPDQTTEPTNKAYTAGKYLSAAAKIGGLVLLLA</sequence>
<organism evidence="2 3">
    <name type="scientific">Vibrio metschnikovii</name>
    <dbReference type="NCBI Taxonomy" id="28172"/>
    <lineage>
        <taxon>Bacteria</taxon>
        <taxon>Pseudomonadati</taxon>
        <taxon>Pseudomonadota</taxon>
        <taxon>Gammaproteobacteria</taxon>
        <taxon>Vibrionales</taxon>
        <taxon>Vibrionaceae</taxon>
        <taxon>Vibrio</taxon>
    </lineage>
</organism>
<protein>
    <submittedName>
        <fullName evidence="2">Uncharacterized protein</fullName>
    </submittedName>
</protein>
<dbReference type="RefSeq" id="WP_187025750.1">
    <property type="nucleotide sequence ID" value="NZ_CAWQLT010000001.1"/>
</dbReference>
<feature type="compositionally biased region" description="Basic and acidic residues" evidence="1">
    <location>
        <begin position="27"/>
        <end position="36"/>
    </location>
</feature>
<comment type="caution">
    <text evidence="2">The sequence shown here is derived from an EMBL/GenBank/DDBJ whole genome shotgun (WGS) entry which is preliminary data.</text>
</comment>
<gene>
    <name evidence="2" type="ORF">H8Q88_07405</name>
</gene>
<dbReference type="AlphaFoldDB" id="A0A9X0UI97"/>
<dbReference type="EMBL" id="JACRUP010000003">
    <property type="protein sequence ID" value="MBC5850789.1"/>
    <property type="molecule type" value="Genomic_DNA"/>
</dbReference>
<evidence type="ECO:0000313" key="2">
    <source>
        <dbReference type="EMBL" id="MBC5850789.1"/>
    </source>
</evidence>
<reference evidence="2" key="1">
    <citation type="submission" date="2020-08" db="EMBL/GenBank/DDBJ databases">
        <title>Genome Sequencing and Pan-Genome Analysis of Migratory bird Vibrio Strains, Inner Mongolia.</title>
        <authorList>
            <person name="Zheng L."/>
        </authorList>
    </citation>
    <scope>NUCLEOTIDE SEQUENCE</scope>
    <source>
        <strain evidence="2">M13F</strain>
    </source>
</reference>
<feature type="region of interest" description="Disordered" evidence="1">
    <location>
        <begin position="1"/>
        <end position="36"/>
    </location>
</feature>
<evidence type="ECO:0000313" key="3">
    <source>
        <dbReference type="Proteomes" id="UP000615796"/>
    </source>
</evidence>
<feature type="compositionally biased region" description="Polar residues" evidence="1">
    <location>
        <begin position="1"/>
        <end position="23"/>
    </location>
</feature>
<accession>A0A9X0UI97</accession>
<proteinExistence type="predicted"/>
<evidence type="ECO:0000256" key="1">
    <source>
        <dbReference type="SAM" id="MobiDB-lite"/>
    </source>
</evidence>